<sequence length="103" mass="11433">MATQHPKTASPNPSPGRKSTTRPSTEGTILPVTNPLDLWYLCQKAGYAEKYPLKNSNGSPMYQRTVTQWVRKDGEFFGWHFPGGHPKCPTYGHPNCSTLATVI</sequence>
<accession>C5CNC8</accession>
<name>C5CNC8_VARPS</name>
<reference evidence="2" key="1">
    <citation type="submission" date="2009-06" db="EMBL/GenBank/DDBJ databases">
        <title>Complete sequence of chromosome 1 of Variovorax paradoxus S110.</title>
        <authorList>
            <consortium name="US DOE Joint Genome Institute"/>
            <person name="Lucas S."/>
            <person name="Copeland A."/>
            <person name="Lapidus A."/>
            <person name="Glavina del Rio T."/>
            <person name="Tice H."/>
            <person name="Bruce D."/>
            <person name="Goodwin L."/>
            <person name="Pitluck S."/>
            <person name="Chertkov O."/>
            <person name="Brettin T."/>
            <person name="Detter J.C."/>
            <person name="Han C."/>
            <person name="Larimer F."/>
            <person name="Land M."/>
            <person name="Hauser L."/>
            <person name="Kyrpides N."/>
            <person name="Ovchinnikova G."/>
            <person name="Orwin P."/>
            <person name="Leadbetter J.R."/>
            <person name="Spain J.C."/>
            <person name="Han J.I."/>
        </authorList>
    </citation>
    <scope>NUCLEOTIDE SEQUENCE</scope>
    <source>
        <strain evidence="2">S110</strain>
    </source>
</reference>
<dbReference type="HOGENOM" id="CLU_2262613_0_0_4"/>
<organism evidence="2">
    <name type="scientific">Variovorax paradoxus (strain S110)</name>
    <dbReference type="NCBI Taxonomy" id="543728"/>
    <lineage>
        <taxon>Bacteria</taxon>
        <taxon>Pseudomonadati</taxon>
        <taxon>Pseudomonadota</taxon>
        <taxon>Betaproteobacteria</taxon>
        <taxon>Burkholderiales</taxon>
        <taxon>Comamonadaceae</taxon>
        <taxon>Variovorax</taxon>
    </lineage>
</organism>
<gene>
    <name evidence="2" type="ordered locus">Vapar_0893</name>
</gene>
<dbReference type="EMBL" id="CP001635">
    <property type="protein sequence ID" value="ACS17544.1"/>
    <property type="molecule type" value="Genomic_DNA"/>
</dbReference>
<dbReference type="AlphaFoldDB" id="C5CNC8"/>
<feature type="region of interest" description="Disordered" evidence="1">
    <location>
        <begin position="1"/>
        <end position="29"/>
    </location>
</feature>
<feature type="compositionally biased region" description="Polar residues" evidence="1">
    <location>
        <begin position="1"/>
        <end position="27"/>
    </location>
</feature>
<dbReference type="STRING" id="543728.Vapar_0893"/>
<evidence type="ECO:0000256" key="1">
    <source>
        <dbReference type="SAM" id="MobiDB-lite"/>
    </source>
</evidence>
<dbReference type="KEGG" id="vap:Vapar_0893"/>
<dbReference type="OrthoDB" id="6675421at2"/>
<protein>
    <submittedName>
        <fullName evidence="2">Uncharacterized protein</fullName>
    </submittedName>
</protein>
<evidence type="ECO:0000313" key="2">
    <source>
        <dbReference type="EMBL" id="ACS17544.1"/>
    </source>
</evidence>
<proteinExistence type="predicted"/>